<dbReference type="EMBL" id="AP018449">
    <property type="protein sequence ID" value="BBB91972.1"/>
    <property type="molecule type" value="Genomic_DNA"/>
</dbReference>
<keyword evidence="3" id="KW-1185">Reference proteome</keyword>
<accession>A0A348ALM4</accession>
<sequence>MKRAFITGLFLLALLIAPVQTPAAGNADLIWQWAPVIYQQDDHQNPIARENVFTVVNFDRDWRTNNNWINLPYYSPNAAVYYSLVESDTHYFIGYYLYYPRHAGGTNHEHDMIGAMAVVQKKADKSGQLELLLTYSNNEWLKLGGSQVKVENGHPILTVRAGTHGISNRQAPGTGGTYPLLPNGARSDTTARGNYQLVDLQELWQNRNDIGQNRTFSRWGYFDSNSYLNTGAPWAWQYRGINWLAKPAELAQLIQGVQNKPGTYLTNPYSSVR</sequence>
<feature type="chain" id="PRO_5016814785" evidence="1">
    <location>
        <begin position="24"/>
        <end position="273"/>
    </location>
</feature>
<protein>
    <submittedName>
        <fullName evidence="2">Uncharacterized protein</fullName>
    </submittedName>
</protein>
<name>A0A348ALM4_9FIRM</name>
<evidence type="ECO:0000256" key="1">
    <source>
        <dbReference type="SAM" id="SignalP"/>
    </source>
</evidence>
<reference evidence="2 3" key="1">
    <citation type="journal article" date="2018" name="Int. J. Syst. Evol. Microbiol.">
        <title>Methylomusa anaerophila gen. nov., sp. nov., an anaerobic methanol-utilizing bacterium isolated from a microbial fuel cell.</title>
        <authorList>
            <person name="Amano N."/>
            <person name="Yamamuro A."/>
            <person name="Miyahara M."/>
            <person name="Kouzuma A."/>
            <person name="Abe T."/>
            <person name="Watanabe K."/>
        </authorList>
    </citation>
    <scope>NUCLEOTIDE SEQUENCE [LARGE SCALE GENOMIC DNA]</scope>
    <source>
        <strain evidence="2 3">MMFC1</strain>
    </source>
</reference>
<gene>
    <name evidence="2" type="ORF">MAMMFC1_02657</name>
</gene>
<organism evidence="2 3">
    <name type="scientific">Methylomusa anaerophila</name>
    <dbReference type="NCBI Taxonomy" id="1930071"/>
    <lineage>
        <taxon>Bacteria</taxon>
        <taxon>Bacillati</taxon>
        <taxon>Bacillota</taxon>
        <taxon>Negativicutes</taxon>
        <taxon>Selenomonadales</taxon>
        <taxon>Sporomusaceae</taxon>
        <taxon>Methylomusa</taxon>
    </lineage>
</organism>
<dbReference type="AlphaFoldDB" id="A0A348ALM4"/>
<feature type="signal peptide" evidence="1">
    <location>
        <begin position="1"/>
        <end position="23"/>
    </location>
</feature>
<evidence type="ECO:0000313" key="2">
    <source>
        <dbReference type="EMBL" id="BBB91972.1"/>
    </source>
</evidence>
<dbReference type="Proteomes" id="UP000276437">
    <property type="component" value="Chromosome"/>
</dbReference>
<evidence type="ECO:0000313" key="3">
    <source>
        <dbReference type="Proteomes" id="UP000276437"/>
    </source>
</evidence>
<proteinExistence type="predicted"/>
<dbReference type="KEGG" id="mana:MAMMFC1_02657"/>
<dbReference type="RefSeq" id="WP_126308925.1">
    <property type="nucleotide sequence ID" value="NZ_AP018449.1"/>
</dbReference>
<keyword evidence="1" id="KW-0732">Signal</keyword>
<dbReference type="OrthoDB" id="1157227at2"/>